<evidence type="ECO:0000313" key="3">
    <source>
        <dbReference type="EMBL" id="CAB5496775.1"/>
    </source>
</evidence>
<dbReference type="SUPFAM" id="SSF52540">
    <property type="entry name" value="P-loop containing nucleoside triphosphate hydrolases"/>
    <property type="match status" value="1"/>
</dbReference>
<feature type="domain" description="ATPase dynein-related AAA" evidence="2">
    <location>
        <begin position="323"/>
        <end position="402"/>
    </location>
</feature>
<dbReference type="GO" id="GO:0005524">
    <property type="term" value="F:ATP binding"/>
    <property type="evidence" value="ECO:0007669"/>
    <property type="project" value="InterPro"/>
</dbReference>
<dbReference type="PANTHER" id="PTHR37291">
    <property type="entry name" value="5-METHYLCYTOSINE-SPECIFIC RESTRICTION ENZYME B"/>
    <property type="match status" value="1"/>
</dbReference>
<sequence>MEQEFYDYLIGKDYTHSTTNSYKSAINSISKNYSQRIGKEINIYEIQEQDEINRISQEYSQNGDYANVGNNRNGTWRCAIARYSEFFANRDNVTINKIKQESTYEDNQIISTLGVKMCASPLNQILYGPPGTGKTYSTVNKALDILLGENHNSDINSIGKLKEKFGSQVEFVTFHQSFSYEDFIEGLKAKTDDGKLSYEVENGVFKQICENAENNGNNSLEELNKAIEKLKEQVAKEPLKLITSARKKPFTLTYNGNKAFYAKPEAGEYKNPVSIDSIIKLYKNPNIKNGDNGVYFKPYTIPVIEHLKDNDFDLSNYQETIDKEPHVLIIDEINRGNISRIFGELITLIEPSKRAGESEVISVKLPYSKEDFSVPNNLYIIGTMNTADRSLTMMDTALRRRFDFIEMAPDVGLVKGDFDGIKVGEILDFINQRIEILYDREHLIGHSFLMGIDDLRGLRNAFKNKILPLLEEYFYDDFENIRKVLNDKEEKFYKETKVDGSLFFGNENIQKDSYEKVNIDELTAEYFQQIYKNKDE</sequence>
<dbReference type="InterPro" id="IPR011704">
    <property type="entry name" value="ATPase_dyneun-rel_AAA"/>
</dbReference>
<keyword evidence="1" id="KW-0175">Coiled coil</keyword>
<dbReference type="PANTHER" id="PTHR37291:SF1">
    <property type="entry name" value="TYPE IV METHYL-DIRECTED RESTRICTION ENZYME ECOKMCRB SUBUNIT"/>
    <property type="match status" value="1"/>
</dbReference>
<dbReference type="EMBL" id="CAESAQ020000034">
    <property type="protein sequence ID" value="CAB5496775.1"/>
    <property type="molecule type" value="Genomic_DNA"/>
</dbReference>
<proteinExistence type="predicted"/>
<evidence type="ECO:0000259" key="2">
    <source>
        <dbReference type="Pfam" id="PF07728"/>
    </source>
</evidence>
<dbReference type="AlphaFoldDB" id="A0A8H8XAW0"/>
<gene>
    <name evidence="3" type="ORF">THERMOS_560</name>
</gene>
<evidence type="ECO:0000256" key="1">
    <source>
        <dbReference type="SAM" id="Coils"/>
    </source>
</evidence>
<dbReference type="GO" id="GO:0016887">
    <property type="term" value="F:ATP hydrolysis activity"/>
    <property type="evidence" value="ECO:0007669"/>
    <property type="project" value="InterPro"/>
</dbReference>
<keyword evidence="4" id="KW-1185">Reference proteome</keyword>
<accession>A0A8H8XAW0</accession>
<evidence type="ECO:0000313" key="4">
    <source>
        <dbReference type="Proteomes" id="UP000643672"/>
    </source>
</evidence>
<comment type="caution">
    <text evidence="3">The sequence shown here is derived from an EMBL/GenBank/DDBJ whole genome shotgun (WGS) entry which is preliminary data.</text>
</comment>
<name>A0A8H8XAW0_9GAMM</name>
<dbReference type="Gene3D" id="3.40.50.300">
    <property type="entry name" value="P-loop containing nucleotide triphosphate hydrolases"/>
    <property type="match status" value="2"/>
</dbReference>
<feature type="coiled-coil region" evidence="1">
    <location>
        <begin position="209"/>
        <end position="240"/>
    </location>
</feature>
<protein>
    <recommendedName>
        <fullName evidence="2">ATPase dynein-related AAA domain-containing protein</fullName>
    </recommendedName>
</protein>
<dbReference type="InterPro" id="IPR027417">
    <property type="entry name" value="P-loop_NTPase"/>
</dbReference>
<reference evidence="3 4" key="1">
    <citation type="submission" date="2020-05" db="EMBL/GenBank/DDBJ databases">
        <authorList>
            <person name="Petersen J."/>
            <person name="Sayavedra L."/>
        </authorList>
    </citation>
    <scope>NUCLEOTIDE SEQUENCE [LARGE SCALE GENOMIC DNA]</scope>
    <source>
        <strain evidence="3">B thermophilus SOXS</strain>
    </source>
</reference>
<dbReference type="Proteomes" id="UP000643672">
    <property type="component" value="Unassembled WGS sequence"/>
</dbReference>
<dbReference type="InterPro" id="IPR052934">
    <property type="entry name" value="Methyl-DNA_Rec/Restrict_Enz"/>
</dbReference>
<dbReference type="RefSeq" id="WP_202762710.1">
    <property type="nucleotide sequence ID" value="NZ_CAESAQ020000034.1"/>
</dbReference>
<dbReference type="Pfam" id="PF07728">
    <property type="entry name" value="AAA_5"/>
    <property type="match status" value="1"/>
</dbReference>
<organism evidence="3 4">
    <name type="scientific">Bathymodiolus thermophilus thioautotrophic gill symbiont</name>
    <dbReference type="NCBI Taxonomy" id="2360"/>
    <lineage>
        <taxon>Bacteria</taxon>
        <taxon>Pseudomonadati</taxon>
        <taxon>Pseudomonadota</taxon>
        <taxon>Gammaproteobacteria</taxon>
        <taxon>sulfur-oxidizing symbionts</taxon>
    </lineage>
</organism>